<comment type="caution">
    <text evidence="2">The sequence shown here is derived from an EMBL/GenBank/DDBJ whole genome shotgun (WGS) entry which is preliminary data.</text>
</comment>
<feature type="transmembrane region" description="Helical" evidence="1">
    <location>
        <begin position="99"/>
        <end position="116"/>
    </location>
</feature>
<reference evidence="2 3" key="1">
    <citation type="submission" date="2020-03" db="EMBL/GenBank/DDBJ databases">
        <title>Genomic Encyclopedia of Type Strains, Phase IV (KMG-IV): sequencing the most valuable type-strain genomes for metagenomic binning, comparative biology and taxonomic classification.</title>
        <authorList>
            <person name="Goeker M."/>
        </authorList>
    </citation>
    <scope>NUCLEOTIDE SEQUENCE [LARGE SCALE GENOMIC DNA]</scope>
    <source>
        <strain evidence="2 3">DSM 27651</strain>
    </source>
</reference>
<keyword evidence="3" id="KW-1185">Reference proteome</keyword>
<gene>
    <name evidence="2" type="ORF">GGR88_000502</name>
</gene>
<evidence type="ECO:0000313" key="3">
    <source>
        <dbReference type="Proteomes" id="UP000734218"/>
    </source>
</evidence>
<organism evidence="2 3">
    <name type="scientific">Sphingomonas jejuensis</name>
    <dbReference type="NCBI Taxonomy" id="904715"/>
    <lineage>
        <taxon>Bacteria</taxon>
        <taxon>Pseudomonadati</taxon>
        <taxon>Pseudomonadota</taxon>
        <taxon>Alphaproteobacteria</taxon>
        <taxon>Sphingomonadales</taxon>
        <taxon>Sphingomonadaceae</taxon>
        <taxon>Sphingomonas</taxon>
    </lineage>
</organism>
<keyword evidence="1" id="KW-0472">Membrane</keyword>
<accession>A0ABX0XI65</accession>
<proteinExistence type="predicted"/>
<sequence>MDDVSDRQRLIGQIVSWLVGLHLLIDAGMLIFAPQLLAAEFQATGWRLASAPIIGLTALAASFLYLLPRTRMVGAILITGFVGGALATVARIYPGLNLHILFLAGIGLSAWVGLMLRDRSLRSLILAG</sequence>
<dbReference type="Proteomes" id="UP000734218">
    <property type="component" value="Unassembled WGS sequence"/>
</dbReference>
<feature type="transmembrane region" description="Helical" evidence="1">
    <location>
        <begin position="45"/>
        <end position="66"/>
    </location>
</feature>
<name>A0ABX0XI65_9SPHN</name>
<evidence type="ECO:0000256" key="1">
    <source>
        <dbReference type="SAM" id="Phobius"/>
    </source>
</evidence>
<feature type="transmembrane region" description="Helical" evidence="1">
    <location>
        <begin position="73"/>
        <end position="93"/>
    </location>
</feature>
<evidence type="ECO:0000313" key="2">
    <source>
        <dbReference type="EMBL" id="NJC33028.1"/>
    </source>
</evidence>
<dbReference type="EMBL" id="JAATJE010000001">
    <property type="protein sequence ID" value="NJC33028.1"/>
    <property type="molecule type" value="Genomic_DNA"/>
</dbReference>
<feature type="transmembrane region" description="Helical" evidence="1">
    <location>
        <begin position="14"/>
        <end position="33"/>
    </location>
</feature>
<dbReference type="RefSeq" id="WP_167952660.1">
    <property type="nucleotide sequence ID" value="NZ_JAATJE010000001.1"/>
</dbReference>
<protein>
    <submittedName>
        <fullName evidence="2">Uncharacterized protein</fullName>
    </submittedName>
</protein>
<keyword evidence="1" id="KW-0812">Transmembrane</keyword>
<keyword evidence="1" id="KW-1133">Transmembrane helix</keyword>